<sequence>MAEFETDIGIDIDDGFHSTTSSGVVVQTPTKPDFYKLTFEIDDDDEDFGDDNSEDSTEAENGSATTTITTGIDTKILVENMVQICIPYYLEQKLKRQNDELNELRAQLRGYAGIGDNSKDLPSIDSSTLRLTSLHRNQNHNGMLNIFDVTEFTRILIYDLKPRVSKQLIPGLPSYLLLAGIRFFDRENDDVAITSLFKTAHSLFKDLSNSADTDLLIMWLVNLWKLLNLLRQYSGENNDEWTKQNTEQQNLQKILNFNLEPIRHQISLKIQNFYESFMKKAIDNEVLSKKILAAILQHDSSQHLSSTGIAHVGLTRQPSKDITQHALDDLLSFLSMIYEKLKMFGADRILIGQVFWQITHWICCQAMNNLVYRKDLCKFEKAIQIKHNVSEVQNWLYKHDLGELRSILEPLVQACHLLQSRKDEGNLDTLCGEMTSLLLPKQVVNILIRYTPTEEFEEDPISKDFIDRVEVKLVQRLLDEGKDVNVLKDRVIVPGSFLEPFNTEPFVYSDFALESLTLPTCLHLRDVCRLA</sequence>
<dbReference type="WBParaSite" id="JU765_v2.g3544.t1">
    <property type="protein sequence ID" value="JU765_v2.g3544.t1"/>
    <property type="gene ID" value="JU765_v2.g3544"/>
</dbReference>
<dbReference type="Proteomes" id="UP000887576">
    <property type="component" value="Unplaced"/>
</dbReference>
<protein>
    <submittedName>
        <fullName evidence="2">Dilute domain-containing protein</fullName>
    </submittedName>
</protein>
<evidence type="ECO:0000313" key="1">
    <source>
        <dbReference type="Proteomes" id="UP000887576"/>
    </source>
</evidence>
<evidence type="ECO:0000313" key="2">
    <source>
        <dbReference type="WBParaSite" id="JU765_v2.g3544.t1"/>
    </source>
</evidence>
<name>A0AC34R4W4_9BILA</name>
<accession>A0AC34R4W4</accession>
<organism evidence="1 2">
    <name type="scientific">Panagrolaimus sp. JU765</name>
    <dbReference type="NCBI Taxonomy" id="591449"/>
    <lineage>
        <taxon>Eukaryota</taxon>
        <taxon>Metazoa</taxon>
        <taxon>Ecdysozoa</taxon>
        <taxon>Nematoda</taxon>
        <taxon>Chromadorea</taxon>
        <taxon>Rhabditida</taxon>
        <taxon>Tylenchina</taxon>
        <taxon>Panagrolaimomorpha</taxon>
        <taxon>Panagrolaimoidea</taxon>
        <taxon>Panagrolaimidae</taxon>
        <taxon>Panagrolaimus</taxon>
    </lineage>
</organism>
<proteinExistence type="predicted"/>
<reference evidence="2" key="1">
    <citation type="submission" date="2022-11" db="UniProtKB">
        <authorList>
            <consortium name="WormBaseParasite"/>
        </authorList>
    </citation>
    <scope>IDENTIFICATION</scope>
</reference>